<accession>A0AAV6NXH0</accession>
<feature type="region of interest" description="Disordered" evidence="1">
    <location>
        <begin position="181"/>
        <end position="216"/>
    </location>
</feature>
<dbReference type="AlphaFoldDB" id="A0AAV6NXH0"/>
<dbReference type="EMBL" id="JAGKQH010000003">
    <property type="protein sequence ID" value="KAG6604367.1"/>
    <property type="molecule type" value="Genomic_DNA"/>
</dbReference>
<feature type="compositionally biased region" description="Basic and acidic residues" evidence="1">
    <location>
        <begin position="305"/>
        <end position="316"/>
    </location>
</feature>
<comment type="caution">
    <text evidence="2">The sequence shown here is derived from an EMBL/GenBank/DDBJ whole genome shotgun (WGS) entry which is preliminary data.</text>
</comment>
<evidence type="ECO:0000313" key="3">
    <source>
        <dbReference type="Proteomes" id="UP000685013"/>
    </source>
</evidence>
<feature type="compositionally biased region" description="Polar residues" evidence="1">
    <location>
        <begin position="181"/>
        <end position="190"/>
    </location>
</feature>
<organism evidence="2 3">
    <name type="scientific">Cucurbita argyrosperma subsp. sororia</name>
    <dbReference type="NCBI Taxonomy" id="37648"/>
    <lineage>
        <taxon>Eukaryota</taxon>
        <taxon>Viridiplantae</taxon>
        <taxon>Streptophyta</taxon>
        <taxon>Embryophyta</taxon>
        <taxon>Tracheophyta</taxon>
        <taxon>Spermatophyta</taxon>
        <taxon>Magnoliopsida</taxon>
        <taxon>eudicotyledons</taxon>
        <taxon>Gunneridae</taxon>
        <taxon>Pentapetalae</taxon>
        <taxon>rosids</taxon>
        <taxon>fabids</taxon>
        <taxon>Cucurbitales</taxon>
        <taxon>Cucurbitaceae</taxon>
        <taxon>Cucurbiteae</taxon>
        <taxon>Cucurbita</taxon>
    </lineage>
</organism>
<name>A0AAV6NXH0_9ROSI</name>
<dbReference type="PANTHER" id="PTHR33623:SF5">
    <property type="entry name" value="HISTONE-LYSINE N-METHYLTRANSFERASE SETD1B-LIKE PROTEIN"/>
    <property type="match status" value="1"/>
</dbReference>
<gene>
    <name evidence="2" type="ORF">SDJN03_04976</name>
</gene>
<evidence type="ECO:0000256" key="1">
    <source>
        <dbReference type="SAM" id="MobiDB-lite"/>
    </source>
</evidence>
<protein>
    <submittedName>
        <fullName evidence="2">Uncharacterized protein</fullName>
    </submittedName>
</protein>
<dbReference type="PANTHER" id="PTHR33623">
    <property type="entry name" value="OS04G0572500 PROTEIN"/>
    <property type="match status" value="1"/>
</dbReference>
<dbReference type="Proteomes" id="UP000685013">
    <property type="component" value="Chromosome 3"/>
</dbReference>
<feature type="non-terminal residue" evidence="2">
    <location>
        <position position="1"/>
    </location>
</feature>
<evidence type="ECO:0000313" key="2">
    <source>
        <dbReference type="EMBL" id="KAG6604367.1"/>
    </source>
</evidence>
<proteinExistence type="predicted"/>
<sequence length="570" mass="64381">MMPLKHLHQLLEEDQEPFHLNTYIAEKRVNLKRVSSKTDLQVKKRKPISTNSIFPGNFCKNACFTSFQPSPDFRKSPLFQFRSPARHSPCKSPNAIFLHIPARTAALLLEAALKIHKQKSSMKAKKTQIKNQGFARFGSVLKRLTLRNRNANRETGDCGGGAELASFGQRKSSVRRHIVQGETSSHNGRSSYGFWSETNEEGRSMDLGTSCSSQSEDSEETSVAYFGEDYCESPFRFVLQRSPSFGCRTPDFPSPAASPCHRYKEDEIVNNAESLKKIQEEQDEEDKEQCSPVSVLDAPFDYSYDEGHGDRERDGDGNGEEEEEDYGLECSYATVQRTKQQLLNKLRRFEKLADLDPIELEKVMLEEELEENDHDYFNNEECEYYDESAQVYNENEIELFVKEVADSANFCKSKWFLPRDMRKLVTDLVSEEEADRSNDETREDVIQRVCKRLEMWKEVKFNTIDMMVEEDLRKEVDEWKKNQAQRGETATDLEVSTAGAPANGCPRLMAAGWLSEVPDADLPNSASSLPEIVYTAAHGIQAAAASSTAAIGAAAATMGFDGDYVSAVRL</sequence>
<keyword evidence="3" id="KW-1185">Reference proteome</keyword>
<feature type="region of interest" description="Disordered" evidence="1">
    <location>
        <begin position="279"/>
        <end position="324"/>
    </location>
</feature>
<reference evidence="2 3" key="1">
    <citation type="journal article" date="2021" name="Hortic Res">
        <title>The domestication of Cucurbita argyrosperma as revealed by the genome of its wild relative.</title>
        <authorList>
            <person name="Barrera-Redondo J."/>
            <person name="Sanchez-de la Vega G."/>
            <person name="Aguirre-Liguori J.A."/>
            <person name="Castellanos-Morales G."/>
            <person name="Gutierrez-Guerrero Y.T."/>
            <person name="Aguirre-Dugua X."/>
            <person name="Aguirre-Planter E."/>
            <person name="Tenaillon M.I."/>
            <person name="Lira-Saade R."/>
            <person name="Eguiarte L.E."/>
        </authorList>
    </citation>
    <scope>NUCLEOTIDE SEQUENCE [LARGE SCALE GENOMIC DNA]</scope>
    <source>
        <strain evidence="2">JBR-2021</strain>
    </source>
</reference>